<dbReference type="PANTHER" id="PTHR48039:SF1">
    <property type="entry name" value="RNA BINDING MOTIF PROTEIN 14 ISOFORM X1"/>
    <property type="match status" value="1"/>
</dbReference>
<protein>
    <recommendedName>
        <fullName evidence="6">RRM domain-containing protein</fullName>
    </recommendedName>
</protein>
<dbReference type="InterPro" id="IPR051945">
    <property type="entry name" value="RRM_MRD1_RNA_proc_ribogen"/>
</dbReference>
<feature type="non-terminal residue" evidence="7">
    <location>
        <position position="360"/>
    </location>
</feature>
<dbReference type="EMBL" id="VCGU01000008">
    <property type="protein sequence ID" value="TRY71828.1"/>
    <property type="molecule type" value="Genomic_DNA"/>
</dbReference>
<evidence type="ECO:0000256" key="4">
    <source>
        <dbReference type="PROSITE-ProRule" id="PRU00176"/>
    </source>
</evidence>
<evidence type="ECO:0000313" key="8">
    <source>
        <dbReference type="Proteomes" id="UP000318571"/>
    </source>
</evidence>
<evidence type="ECO:0000256" key="1">
    <source>
        <dbReference type="ARBA" id="ARBA00004123"/>
    </source>
</evidence>
<organism evidence="7 8">
    <name type="scientific">Tigriopus californicus</name>
    <name type="common">Marine copepod</name>
    <dbReference type="NCBI Taxonomy" id="6832"/>
    <lineage>
        <taxon>Eukaryota</taxon>
        <taxon>Metazoa</taxon>
        <taxon>Ecdysozoa</taxon>
        <taxon>Arthropoda</taxon>
        <taxon>Crustacea</taxon>
        <taxon>Multicrustacea</taxon>
        <taxon>Hexanauplia</taxon>
        <taxon>Copepoda</taxon>
        <taxon>Harpacticoida</taxon>
        <taxon>Harpacticidae</taxon>
        <taxon>Tigriopus</taxon>
    </lineage>
</organism>
<dbReference type="Proteomes" id="UP000318571">
    <property type="component" value="Chromosome 7"/>
</dbReference>
<proteinExistence type="predicted"/>
<dbReference type="PANTHER" id="PTHR48039">
    <property type="entry name" value="RNA-BINDING MOTIF PROTEIN 14B"/>
    <property type="match status" value="1"/>
</dbReference>
<dbReference type="STRING" id="6832.A0A553P2A1"/>
<evidence type="ECO:0000256" key="3">
    <source>
        <dbReference type="ARBA" id="ARBA00023242"/>
    </source>
</evidence>
<feature type="compositionally biased region" description="Polar residues" evidence="5">
    <location>
        <begin position="35"/>
        <end position="44"/>
    </location>
</feature>
<sequence length="360" mass="39621">MKGPIKAMTPKKGQTAQKNKTPKKAQTPKKGSSPAPAQSPTKTPLNKVKKGPGSIKKEKLATPKLPQGVADDKKPAKGKASKGPKKGRPISKKVKAQNKLVRQAIATGEIAQDELKRKADRDARTLYVAFKADKLPTTIEEIEKLHPDIKLVRILRQSKKANSTIRYCFMEFASEKVCEKAKTVLSLKEYNGGRLAVDFVGAKSKIQRGPKSAMRPVNPTKLFVSGLAKGLTEDKLRELFPKASRTIIPARSVRKGSTFGFAQFNNPAEAKEAFNASQNLEFDGHHLTVLFARMDKAKKSEKADAKRKTEAESPGPQAKKTITKVEEDDDDEDDDDEEIVDAVDDDDGEEQDEDDDDDDD</sequence>
<evidence type="ECO:0000313" key="7">
    <source>
        <dbReference type="EMBL" id="TRY71828.1"/>
    </source>
</evidence>
<evidence type="ECO:0000259" key="6">
    <source>
        <dbReference type="PROSITE" id="PS50102"/>
    </source>
</evidence>
<dbReference type="SMART" id="SM00360">
    <property type="entry name" value="RRM"/>
    <property type="match status" value="2"/>
</dbReference>
<dbReference type="GO" id="GO:0003729">
    <property type="term" value="F:mRNA binding"/>
    <property type="evidence" value="ECO:0007669"/>
    <property type="project" value="TreeGrafter"/>
</dbReference>
<dbReference type="SUPFAM" id="SSF54928">
    <property type="entry name" value="RNA-binding domain, RBD"/>
    <property type="match status" value="1"/>
</dbReference>
<accession>A0A553P2A1</accession>
<keyword evidence="2 4" id="KW-0694">RNA-binding</keyword>
<keyword evidence="3" id="KW-0539">Nucleus</keyword>
<name>A0A553P2A1_TIGCA</name>
<evidence type="ECO:0000256" key="2">
    <source>
        <dbReference type="ARBA" id="ARBA00022884"/>
    </source>
</evidence>
<dbReference type="InterPro" id="IPR035979">
    <property type="entry name" value="RBD_domain_sf"/>
</dbReference>
<dbReference type="PROSITE" id="PS50102">
    <property type="entry name" value="RRM"/>
    <property type="match status" value="1"/>
</dbReference>
<reference evidence="7 8" key="1">
    <citation type="journal article" date="2018" name="Nat. Ecol. Evol.">
        <title>Genomic signatures of mitonuclear coevolution across populations of Tigriopus californicus.</title>
        <authorList>
            <person name="Barreto F.S."/>
            <person name="Watson E.T."/>
            <person name="Lima T.G."/>
            <person name="Willett C.S."/>
            <person name="Edmands S."/>
            <person name="Li W."/>
            <person name="Burton R.S."/>
        </authorList>
    </citation>
    <scope>NUCLEOTIDE SEQUENCE [LARGE SCALE GENOMIC DNA]</scope>
    <source>
        <strain evidence="7 8">San Diego</strain>
    </source>
</reference>
<feature type="domain" description="RRM" evidence="6">
    <location>
        <begin position="220"/>
        <end position="294"/>
    </location>
</feature>
<dbReference type="Pfam" id="PF00076">
    <property type="entry name" value="RRM_1"/>
    <property type="match status" value="1"/>
</dbReference>
<feature type="compositionally biased region" description="Acidic residues" evidence="5">
    <location>
        <begin position="326"/>
        <end position="360"/>
    </location>
</feature>
<comment type="subcellular location">
    <subcellularLocation>
        <location evidence="1">Nucleus</location>
    </subcellularLocation>
</comment>
<keyword evidence="8" id="KW-1185">Reference proteome</keyword>
<dbReference type="AlphaFoldDB" id="A0A553P2A1"/>
<evidence type="ECO:0000256" key="5">
    <source>
        <dbReference type="SAM" id="MobiDB-lite"/>
    </source>
</evidence>
<feature type="compositionally biased region" description="Basic and acidic residues" evidence="5">
    <location>
        <begin position="301"/>
        <end position="311"/>
    </location>
</feature>
<dbReference type="CDD" id="cd00590">
    <property type="entry name" value="RRM_SF"/>
    <property type="match status" value="1"/>
</dbReference>
<feature type="region of interest" description="Disordered" evidence="5">
    <location>
        <begin position="1"/>
        <end position="98"/>
    </location>
</feature>
<dbReference type="GO" id="GO:0005730">
    <property type="term" value="C:nucleolus"/>
    <property type="evidence" value="ECO:0007669"/>
    <property type="project" value="TreeGrafter"/>
</dbReference>
<feature type="region of interest" description="Disordered" evidence="5">
    <location>
        <begin position="301"/>
        <end position="360"/>
    </location>
</feature>
<dbReference type="InterPro" id="IPR012677">
    <property type="entry name" value="Nucleotide-bd_a/b_plait_sf"/>
</dbReference>
<dbReference type="OMA" id="MEFASEK"/>
<feature type="compositionally biased region" description="Basic residues" evidence="5">
    <location>
        <begin position="76"/>
        <end position="96"/>
    </location>
</feature>
<dbReference type="InterPro" id="IPR000504">
    <property type="entry name" value="RRM_dom"/>
</dbReference>
<dbReference type="Gene3D" id="3.30.70.330">
    <property type="match status" value="2"/>
</dbReference>
<comment type="caution">
    <text evidence="7">The sequence shown here is derived from an EMBL/GenBank/DDBJ whole genome shotgun (WGS) entry which is preliminary data.</text>
</comment>
<gene>
    <name evidence="7" type="ORF">TCAL_01073</name>
</gene>